<evidence type="ECO:0000256" key="3">
    <source>
        <dbReference type="ARBA" id="ARBA00023163"/>
    </source>
</evidence>
<dbReference type="PRINTS" id="PR00035">
    <property type="entry name" value="HTHGNTR"/>
</dbReference>
<dbReference type="AlphaFoldDB" id="A0A1I1MIJ1"/>
<dbReference type="InterPro" id="IPR011711">
    <property type="entry name" value="GntR_C"/>
</dbReference>
<dbReference type="STRING" id="402385.SAMN05421848_2978"/>
<dbReference type="InterPro" id="IPR036390">
    <property type="entry name" value="WH_DNA-bd_sf"/>
</dbReference>
<dbReference type="SUPFAM" id="SSF48008">
    <property type="entry name" value="GntR ligand-binding domain-like"/>
    <property type="match status" value="1"/>
</dbReference>
<dbReference type="PANTHER" id="PTHR43537:SF45">
    <property type="entry name" value="GNTR FAMILY REGULATORY PROTEIN"/>
    <property type="match status" value="1"/>
</dbReference>
<evidence type="ECO:0000259" key="4">
    <source>
        <dbReference type="PROSITE" id="PS50949"/>
    </source>
</evidence>
<keyword evidence="1" id="KW-0805">Transcription regulation</keyword>
<dbReference type="PROSITE" id="PS50949">
    <property type="entry name" value="HTH_GNTR"/>
    <property type="match status" value="1"/>
</dbReference>
<feature type="domain" description="HTH gntR-type" evidence="4">
    <location>
        <begin position="9"/>
        <end position="76"/>
    </location>
</feature>
<dbReference type="InterPro" id="IPR008920">
    <property type="entry name" value="TF_FadR/GntR_C"/>
</dbReference>
<dbReference type="GO" id="GO:0003677">
    <property type="term" value="F:DNA binding"/>
    <property type="evidence" value="ECO:0007669"/>
    <property type="project" value="UniProtKB-KW"/>
</dbReference>
<dbReference type="Gene3D" id="1.20.120.530">
    <property type="entry name" value="GntR ligand-binding domain-like"/>
    <property type="match status" value="1"/>
</dbReference>
<keyword evidence="3" id="KW-0804">Transcription</keyword>
<dbReference type="InterPro" id="IPR036388">
    <property type="entry name" value="WH-like_DNA-bd_sf"/>
</dbReference>
<proteinExistence type="predicted"/>
<accession>A0A1I1MIJ1</accession>
<name>A0A1I1MIJ1_9GAMM</name>
<dbReference type="Pfam" id="PF00392">
    <property type="entry name" value="GntR"/>
    <property type="match status" value="1"/>
</dbReference>
<evidence type="ECO:0000313" key="5">
    <source>
        <dbReference type="EMBL" id="SFC85227.1"/>
    </source>
</evidence>
<dbReference type="SUPFAM" id="SSF46785">
    <property type="entry name" value="Winged helix' DNA-binding domain"/>
    <property type="match status" value="1"/>
</dbReference>
<dbReference type="InterPro" id="IPR000524">
    <property type="entry name" value="Tscrpt_reg_HTH_GntR"/>
</dbReference>
<gene>
    <name evidence="5" type="ORF">SAMN05421848_2978</name>
</gene>
<evidence type="ECO:0000256" key="2">
    <source>
        <dbReference type="ARBA" id="ARBA00023125"/>
    </source>
</evidence>
<reference evidence="6" key="1">
    <citation type="submission" date="2016-10" db="EMBL/GenBank/DDBJ databases">
        <authorList>
            <person name="Varghese N."/>
            <person name="Submissions S."/>
        </authorList>
    </citation>
    <scope>NUCLEOTIDE SEQUENCE [LARGE SCALE GENOMIC DNA]</scope>
    <source>
        <strain evidence="6">DSM 23439</strain>
    </source>
</reference>
<keyword evidence="6" id="KW-1185">Reference proteome</keyword>
<keyword evidence="2 5" id="KW-0238">DNA-binding</keyword>
<dbReference type="RefSeq" id="WP_090135600.1">
    <property type="nucleotide sequence ID" value="NZ_FOLY01000007.1"/>
</dbReference>
<dbReference type="SMART" id="SM00895">
    <property type="entry name" value="FCD"/>
    <property type="match status" value="1"/>
</dbReference>
<evidence type="ECO:0000256" key="1">
    <source>
        <dbReference type="ARBA" id="ARBA00023015"/>
    </source>
</evidence>
<dbReference type="EMBL" id="FOLY01000007">
    <property type="protein sequence ID" value="SFC85227.1"/>
    <property type="molecule type" value="Genomic_DNA"/>
</dbReference>
<dbReference type="PANTHER" id="PTHR43537">
    <property type="entry name" value="TRANSCRIPTIONAL REGULATOR, GNTR FAMILY"/>
    <property type="match status" value="1"/>
</dbReference>
<evidence type="ECO:0000313" key="6">
    <source>
        <dbReference type="Proteomes" id="UP000199046"/>
    </source>
</evidence>
<dbReference type="Proteomes" id="UP000199046">
    <property type="component" value="Unassembled WGS sequence"/>
</dbReference>
<protein>
    <submittedName>
        <fullName evidence="5">DNA-binding transcriptional regulator, GntR family</fullName>
    </submittedName>
</protein>
<sequence>MSIKSLQRTTLRDQCLDGLRSAITSGQLPAGHHLVETDLSAAFGVSRGTLREAMRRLEQEGLLVAGPRGQLRVREINEGEIGHLYQVRAALEVLAARSLCLHDDFTARMETLRECLQRLHEVQGDLGEQIEADLTFHRTLCELSGNPVLLSSWLALEGPIRITIMHAGLERALHNMSADRHDNLLDVIAQRDPAHIERVLVEHMDEAAQRLMRAMEAQCAG</sequence>
<dbReference type="Pfam" id="PF07729">
    <property type="entry name" value="FCD"/>
    <property type="match status" value="1"/>
</dbReference>
<dbReference type="OrthoDB" id="9799812at2"/>
<dbReference type="Gene3D" id="1.10.10.10">
    <property type="entry name" value="Winged helix-like DNA-binding domain superfamily/Winged helix DNA-binding domain"/>
    <property type="match status" value="1"/>
</dbReference>
<dbReference type="GO" id="GO:0003700">
    <property type="term" value="F:DNA-binding transcription factor activity"/>
    <property type="evidence" value="ECO:0007669"/>
    <property type="project" value="InterPro"/>
</dbReference>
<dbReference type="SMART" id="SM00345">
    <property type="entry name" value="HTH_GNTR"/>
    <property type="match status" value="1"/>
</dbReference>
<organism evidence="5 6">
    <name type="scientific">Kushneria avicenniae</name>
    <dbReference type="NCBI Taxonomy" id="402385"/>
    <lineage>
        <taxon>Bacteria</taxon>
        <taxon>Pseudomonadati</taxon>
        <taxon>Pseudomonadota</taxon>
        <taxon>Gammaproteobacteria</taxon>
        <taxon>Oceanospirillales</taxon>
        <taxon>Halomonadaceae</taxon>
        <taxon>Kushneria</taxon>
    </lineage>
</organism>
<dbReference type="CDD" id="cd07377">
    <property type="entry name" value="WHTH_GntR"/>
    <property type="match status" value="1"/>
</dbReference>